<name>A0ABQ8UGZ9_9EUKA</name>
<organism evidence="3 4">
    <name type="scientific">Paratrimastix pyriformis</name>
    <dbReference type="NCBI Taxonomy" id="342808"/>
    <lineage>
        <taxon>Eukaryota</taxon>
        <taxon>Metamonada</taxon>
        <taxon>Preaxostyla</taxon>
        <taxon>Paratrimastigidae</taxon>
        <taxon>Paratrimastix</taxon>
    </lineage>
</organism>
<evidence type="ECO:0000313" key="3">
    <source>
        <dbReference type="EMBL" id="KAJ4456695.1"/>
    </source>
</evidence>
<evidence type="ECO:0000313" key="4">
    <source>
        <dbReference type="Proteomes" id="UP001141327"/>
    </source>
</evidence>
<dbReference type="InterPro" id="IPR037445">
    <property type="entry name" value="MAGE"/>
</dbReference>
<dbReference type="SMART" id="SM01373">
    <property type="entry name" value="MAGE"/>
    <property type="match status" value="1"/>
</dbReference>
<comment type="caution">
    <text evidence="3">The sequence shown here is derived from an EMBL/GenBank/DDBJ whole genome shotgun (WGS) entry which is preliminary data.</text>
</comment>
<feature type="region of interest" description="Disordered" evidence="1">
    <location>
        <begin position="459"/>
        <end position="482"/>
    </location>
</feature>
<feature type="compositionally biased region" description="Acidic residues" evidence="1">
    <location>
        <begin position="22"/>
        <end position="38"/>
    </location>
</feature>
<dbReference type="PANTHER" id="PTHR11736:SF14">
    <property type="entry name" value="NSE3 HOMOLOG, SMC5-SMC6 COMPLEX COMPONENT"/>
    <property type="match status" value="1"/>
</dbReference>
<feature type="domain" description="MAGE" evidence="2">
    <location>
        <begin position="187"/>
        <end position="281"/>
    </location>
</feature>
<reference evidence="3" key="1">
    <citation type="journal article" date="2022" name="bioRxiv">
        <title>Genomics of Preaxostyla Flagellates Illuminates Evolutionary Transitions and the Path Towards Mitochondrial Loss.</title>
        <authorList>
            <person name="Novak L.V.F."/>
            <person name="Treitli S.C."/>
            <person name="Pyrih J."/>
            <person name="Halakuc P."/>
            <person name="Pipaliya S.V."/>
            <person name="Vacek V."/>
            <person name="Brzon O."/>
            <person name="Soukal P."/>
            <person name="Eme L."/>
            <person name="Dacks J.B."/>
            <person name="Karnkowska A."/>
            <person name="Elias M."/>
            <person name="Hampl V."/>
        </authorList>
    </citation>
    <scope>NUCLEOTIDE SEQUENCE</scope>
    <source>
        <strain evidence="3">RCP-MX</strain>
    </source>
</reference>
<dbReference type="Proteomes" id="UP001141327">
    <property type="component" value="Unassembled WGS sequence"/>
</dbReference>
<accession>A0ABQ8UGZ9</accession>
<dbReference type="Gene3D" id="1.10.10.1210">
    <property type="entry name" value="MAGE homology domain, winged helix WH2 motif"/>
    <property type="match status" value="1"/>
</dbReference>
<feature type="region of interest" description="Disordered" evidence="1">
    <location>
        <begin position="609"/>
        <end position="667"/>
    </location>
</feature>
<evidence type="ECO:0000256" key="1">
    <source>
        <dbReference type="SAM" id="MobiDB-lite"/>
    </source>
</evidence>
<keyword evidence="4" id="KW-1185">Reference proteome</keyword>
<proteinExistence type="predicted"/>
<protein>
    <submittedName>
        <fullName evidence="3">MAGE family</fullName>
    </submittedName>
</protein>
<dbReference type="InterPro" id="IPR041899">
    <property type="entry name" value="MAGE_WH2"/>
</dbReference>
<dbReference type="InterPro" id="IPR002190">
    <property type="entry name" value="MHD_dom"/>
</dbReference>
<gene>
    <name evidence="3" type="ORF">PAPYR_8000</name>
</gene>
<dbReference type="EMBL" id="JAPMOS010000063">
    <property type="protein sequence ID" value="KAJ4456695.1"/>
    <property type="molecule type" value="Genomic_DNA"/>
</dbReference>
<sequence length="765" mass="84946">MERSVITPVRTRQTGKTRVANDDNEEEGDEGSEVEDEPRDVDYLYRHKKLDLRDAETARGKVIAGDLMDQMAWQCCRLFFCKQFKGYPVRKAEITKFVVSAAGTKEFKSIRGTVDKVIDAANQKLEELCFRIAPLPEVKRLSKDITAVGTAASTASSGSNTAYIMISTLTPEERSLMPPPPKHIAAKRGFILMVLTILMLHNRPMPEDLLWQYMRRCGLQKEKSSPELGDVNALLNHDLVHEAYLMRDVIHTENGVQVSFRWGPRAHYEISALDLLKRVGKRFGDAEPRSTSYSLLSEYLEFESGATATHVAAEHLPIPRRGEPGLGATATAVAAAAEAAMEEDARSRKRAPAKKAILCIVSFRASQAKSPVHPIYAARRPRDQVGLTNRSELRHIFEIPHQHPVHSHLPTLEEAQNDEQLRLQHQTIQSYLLETSVNKNTSLGFQRLLPVSNSVSIRESMAARDPSPSRSPSPPAVNHSTTRTFTQELLHRTLRSSNANPIGVSMSRSFSPEQTLSATLSLPPAAMATMSGTLLPLIATRQSTVPTPGSRMPPIAPAPASFLATRARMPDKFARPQDLQATCLTTIGEEKRNFAPTVAGDFNPALLRSTSAEPRVSKERSSDELRAATAASPARDWVKPPKNPSFGPPSVLHAPPPPTRYGRTAFPDTRHITVPGEGAASFAEDRDRMRTTTRIPLQTSELDDRQIRQQRSEVRASRIRDHESRVLRSYAENEARAQLLADARIQAITRQKIAYLESIALREDQ</sequence>
<evidence type="ECO:0000259" key="2">
    <source>
        <dbReference type="PROSITE" id="PS50838"/>
    </source>
</evidence>
<feature type="compositionally biased region" description="Basic and acidic residues" evidence="1">
    <location>
        <begin position="615"/>
        <end position="626"/>
    </location>
</feature>
<dbReference type="Pfam" id="PF01454">
    <property type="entry name" value="MAGE"/>
    <property type="match status" value="1"/>
</dbReference>
<dbReference type="PROSITE" id="PS50838">
    <property type="entry name" value="MAGE"/>
    <property type="match status" value="1"/>
</dbReference>
<feature type="region of interest" description="Disordered" evidence="1">
    <location>
        <begin position="1"/>
        <end position="38"/>
    </location>
</feature>
<dbReference type="PANTHER" id="PTHR11736">
    <property type="entry name" value="MELANOMA-ASSOCIATED ANTIGEN MAGE ANTIGEN"/>
    <property type="match status" value="1"/>
</dbReference>